<gene>
    <name evidence="1" type="ORF">Ciccas_008934</name>
</gene>
<dbReference type="InterPro" id="IPR036034">
    <property type="entry name" value="PDZ_sf"/>
</dbReference>
<name>A0ABD2PYX6_9PLAT</name>
<accession>A0ABD2PYX6</accession>
<reference evidence="1 2" key="1">
    <citation type="submission" date="2024-11" db="EMBL/GenBank/DDBJ databases">
        <title>Adaptive evolution of stress response genes in parasites aligns with host niche diversity.</title>
        <authorList>
            <person name="Hahn C."/>
            <person name="Resl P."/>
        </authorList>
    </citation>
    <scope>NUCLEOTIDE SEQUENCE [LARGE SCALE GENOMIC DNA]</scope>
    <source>
        <strain evidence="1">EGGRZ-B1_66</strain>
        <tissue evidence="1">Body</tissue>
    </source>
</reference>
<dbReference type="Proteomes" id="UP001626550">
    <property type="component" value="Unassembled WGS sequence"/>
</dbReference>
<dbReference type="SUPFAM" id="SSF50156">
    <property type="entry name" value="PDZ domain-like"/>
    <property type="match status" value="1"/>
</dbReference>
<evidence type="ECO:0008006" key="3">
    <source>
        <dbReference type="Google" id="ProtNLM"/>
    </source>
</evidence>
<dbReference type="EMBL" id="JBJKFK010001684">
    <property type="protein sequence ID" value="KAL3312474.1"/>
    <property type="molecule type" value="Genomic_DNA"/>
</dbReference>
<feature type="non-terminal residue" evidence="1">
    <location>
        <position position="1"/>
    </location>
</feature>
<comment type="caution">
    <text evidence="1">The sequence shown here is derived from an EMBL/GenBank/DDBJ whole genome shotgun (WGS) entry which is preliminary data.</text>
</comment>
<evidence type="ECO:0000313" key="1">
    <source>
        <dbReference type="EMBL" id="KAL3312474.1"/>
    </source>
</evidence>
<proteinExistence type="predicted"/>
<evidence type="ECO:0000313" key="2">
    <source>
        <dbReference type="Proteomes" id="UP001626550"/>
    </source>
</evidence>
<protein>
    <recommendedName>
        <fullName evidence="3">PDZ domain-containing protein</fullName>
    </recommendedName>
</protein>
<keyword evidence="2" id="KW-1185">Reference proteome</keyword>
<organism evidence="1 2">
    <name type="scientific">Cichlidogyrus casuarinus</name>
    <dbReference type="NCBI Taxonomy" id="1844966"/>
    <lineage>
        <taxon>Eukaryota</taxon>
        <taxon>Metazoa</taxon>
        <taxon>Spiralia</taxon>
        <taxon>Lophotrochozoa</taxon>
        <taxon>Platyhelminthes</taxon>
        <taxon>Monogenea</taxon>
        <taxon>Monopisthocotylea</taxon>
        <taxon>Dactylogyridea</taxon>
        <taxon>Ancyrocephalidae</taxon>
        <taxon>Cichlidogyrus</taxon>
    </lineage>
</organism>
<sequence>ERVSSAGSTNSLRRLFSGPKKFLANGKGEATSLTVHQTTLYKQAAPVNFGISLEETQALLPESLLRGFQQSTANSSTPIVSGKERYRNCSLIRVIGINSGKQTSLRIGDVLLSVNRQDLIDLPLHLVLNSVLNCNDTRAEIVFLRGLPSLCQSTPQPACTGTDSEVTYCAGHLINL</sequence>
<dbReference type="AlphaFoldDB" id="A0ABD2PYX6"/>